<sequence length="144" mass="15522">MFVAALLSAVLAALFTYYFSLKLNTESSIQQLYVASVQDFSATGAKVDASITDLADTAIDRDSLDQAKKDARQAIAAHTAATLALRPVIGKGNVEEYMKGLADLRMLVDQTGDVAAAARTSKGRFVLIENRNVIIAEARHRIYG</sequence>
<evidence type="ECO:0000313" key="2">
    <source>
        <dbReference type="Proteomes" id="UP000311469"/>
    </source>
</evidence>
<organism evidence="1 2">
    <name type="scientific">Sphingobium fuliginis ATCC 27551</name>
    <dbReference type="NCBI Taxonomy" id="1208342"/>
    <lineage>
        <taxon>Bacteria</taxon>
        <taxon>Pseudomonadati</taxon>
        <taxon>Pseudomonadota</taxon>
        <taxon>Alphaproteobacteria</taxon>
        <taxon>Sphingomonadales</taxon>
        <taxon>Sphingomonadaceae</taxon>
        <taxon>Sphingobium</taxon>
    </lineage>
</organism>
<reference evidence="1 2" key="1">
    <citation type="submission" date="2019-06" db="EMBL/GenBank/DDBJ databases">
        <title>Genome organization and adaptive potential of archetypical organophosphate degarding Sphingobium fuliginis ATCC 27551.</title>
        <authorList>
            <person name="Sarwar A."/>
            <person name="Parthasarathy S."/>
            <person name="Singh C."/>
            <person name="Siddavattam D."/>
        </authorList>
    </citation>
    <scope>NUCLEOTIDE SEQUENCE [LARGE SCALE GENOMIC DNA]</scope>
    <source>
        <strain evidence="1 2">ATCC 27551</strain>
    </source>
</reference>
<dbReference type="EMBL" id="CP041016">
    <property type="protein sequence ID" value="QDC38391.1"/>
    <property type="molecule type" value="Genomic_DNA"/>
</dbReference>
<dbReference type="Proteomes" id="UP000311469">
    <property type="component" value="Chromosome cSF1"/>
</dbReference>
<proteinExistence type="predicted"/>
<protein>
    <recommendedName>
        <fullName evidence="3">Chemotaxis methyl-accepting receptor HlyB-like 4HB MCP domain-containing protein</fullName>
    </recommendedName>
</protein>
<dbReference type="KEGG" id="sufl:FIL70_15260"/>
<dbReference type="AlphaFoldDB" id="A0A5B8CLZ8"/>
<accession>A0A5B8CLZ8</accession>
<name>A0A5B8CLZ8_SPHSA</name>
<gene>
    <name evidence="1" type="ORF">FIL70_15260</name>
</gene>
<evidence type="ECO:0000313" key="1">
    <source>
        <dbReference type="EMBL" id="QDC38391.1"/>
    </source>
</evidence>
<evidence type="ECO:0008006" key="3">
    <source>
        <dbReference type="Google" id="ProtNLM"/>
    </source>
</evidence>